<evidence type="ECO:0000313" key="2">
    <source>
        <dbReference type="Proteomes" id="UP000295765"/>
    </source>
</evidence>
<sequence length="55" mass="5693">MTPRTAWALAWLPGTAAVGSATARVAPQAAGLRARQGLRLAARRGDLPQQQAGAR</sequence>
<dbReference type="RefSeq" id="WP_165904116.1">
    <property type="nucleotide sequence ID" value="NZ_SLWY01000012.1"/>
</dbReference>
<comment type="caution">
    <text evidence="1">The sequence shown here is derived from an EMBL/GenBank/DDBJ whole genome shotgun (WGS) entry which is preliminary data.</text>
</comment>
<dbReference type="AlphaFoldDB" id="A0A4R2L128"/>
<gene>
    <name evidence="1" type="ORF">EV699_11276</name>
</gene>
<proteinExistence type="predicted"/>
<dbReference type="Proteomes" id="UP000295765">
    <property type="component" value="Unassembled WGS sequence"/>
</dbReference>
<keyword evidence="2" id="KW-1185">Reference proteome</keyword>
<organism evidence="1 2">
    <name type="scientific">Plasticicumulans lactativorans</name>
    <dbReference type="NCBI Taxonomy" id="1133106"/>
    <lineage>
        <taxon>Bacteria</taxon>
        <taxon>Pseudomonadati</taxon>
        <taxon>Pseudomonadota</taxon>
        <taxon>Gammaproteobacteria</taxon>
        <taxon>Candidatus Competibacteraceae</taxon>
        <taxon>Plasticicumulans</taxon>
    </lineage>
</organism>
<reference evidence="1 2" key="1">
    <citation type="submission" date="2019-03" db="EMBL/GenBank/DDBJ databases">
        <title>Genomic Encyclopedia of Type Strains, Phase IV (KMG-IV): sequencing the most valuable type-strain genomes for metagenomic binning, comparative biology and taxonomic classification.</title>
        <authorList>
            <person name="Goeker M."/>
        </authorList>
    </citation>
    <scope>NUCLEOTIDE SEQUENCE [LARGE SCALE GENOMIC DNA]</scope>
    <source>
        <strain evidence="1 2">DSM 25287</strain>
    </source>
</reference>
<evidence type="ECO:0000313" key="1">
    <source>
        <dbReference type="EMBL" id="TCO80741.1"/>
    </source>
</evidence>
<dbReference type="EMBL" id="SLWY01000012">
    <property type="protein sequence ID" value="TCO80741.1"/>
    <property type="molecule type" value="Genomic_DNA"/>
</dbReference>
<accession>A0A4R2L128</accession>
<protein>
    <submittedName>
        <fullName evidence="1">Uncharacterized protein</fullName>
    </submittedName>
</protein>
<name>A0A4R2L128_9GAMM</name>